<evidence type="ECO:0000256" key="3">
    <source>
        <dbReference type="ARBA" id="ARBA00022670"/>
    </source>
</evidence>
<protein>
    <recommendedName>
        <fullName evidence="8">Proteasome subunit beta</fullName>
    </recommendedName>
</protein>
<keyword evidence="8" id="KW-0539">Nucleus</keyword>
<dbReference type="Proteomes" id="UP000324800">
    <property type="component" value="Unassembled WGS sequence"/>
</dbReference>
<dbReference type="PRINTS" id="PR00141">
    <property type="entry name" value="PROTEASOME"/>
</dbReference>
<dbReference type="GO" id="GO:0005634">
    <property type="term" value="C:nucleus"/>
    <property type="evidence" value="ECO:0007669"/>
    <property type="project" value="UniProtKB-SubCell"/>
</dbReference>
<name>A0A5J4W3Q9_9EUKA</name>
<dbReference type="PANTHER" id="PTHR32194:SF0">
    <property type="entry name" value="ATP-DEPENDENT PROTEASE SUBUNIT HSLV"/>
    <property type="match status" value="1"/>
</dbReference>
<dbReference type="InterPro" id="IPR029055">
    <property type="entry name" value="Ntn_hydrolases_N"/>
</dbReference>
<dbReference type="PANTHER" id="PTHR32194">
    <property type="entry name" value="METALLOPROTEASE TLDD"/>
    <property type="match status" value="1"/>
</dbReference>
<dbReference type="InterPro" id="IPR001353">
    <property type="entry name" value="Proteasome_sua/b"/>
</dbReference>
<proteinExistence type="inferred from homology"/>
<gene>
    <name evidence="9" type="ORF">EZS28_015267</name>
</gene>
<dbReference type="SUPFAM" id="SSF56235">
    <property type="entry name" value="N-terminal nucleophile aminohydrolases (Ntn hydrolases)"/>
    <property type="match status" value="1"/>
</dbReference>
<dbReference type="OrthoDB" id="7854943at2759"/>
<comment type="catalytic activity">
    <reaction evidence="1">
        <text>Cleavage of peptide bonds with very broad specificity.</text>
        <dbReference type="EC" id="3.4.25.1"/>
    </reaction>
</comment>
<dbReference type="GO" id="GO:0005737">
    <property type="term" value="C:cytoplasm"/>
    <property type="evidence" value="ECO:0007669"/>
    <property type="project" value="UniProtKB-SubCell"/>
</dbReference>
<dbReference type="GO" id="GO:0019774">
    <property type="term" value="C:proteasome core complex, beta-subunit complex"/>
    <property type="evidence" value="ECO:0007669"/>
    <property type="project" value="UniProtKB-ARBA"/>
</dbReference>
<keyword evidence="3" id="KW-0645">Protease</keyword>
<dbReference type="InterPro" id="IPR023333">
    <property type="entry name" value="Proteasome_suB-type"/>
</dbReference>
<evidence type="ECO:0000256" key="6">
    <source>
        <dbReference type="ARBA" id="ARBA00022942"/>
    </source>
</evidence>
<dbReference type="EMBL" id="SNRW01003676">
    <property type="protein sequence ID" value="KAA6389206.1"/>
    <property type="molecule type" value="Genomic_DNA"/>
</dbReference>
<keyword evidence="2 8" id="KW-0963">Cytoplasm</keyword>
<evidence type="ECO:0000256" key="2">
    <source>
        <dbReference type="ARBA" id="ARBA00022490"/>
    </source>
</evidence>
<keyword evidence="4" id="KW-0888">Threonine protease</keyword>
<evidence type="ECO:0000256" key="1">
    <source>
        <dbReference type="ARBA" id="ARBA00001198"/>
    </source>
</evidence>
<organism evidence="9 10">
    <name type="scientific">Streblomastix strix</name>
    <dbReference type="NCBI Taxonomy" id="222440"/>
    <lineage>
        <taxon>Eukaryota</taxon>
        <taxon>Metamonada</taxon>
        <taxon>Preaxostyla</taxon>
        <taxon>Oxymonadida</taxon>
        <taxon>Streblomastigidae</taxon>
        <taxon>Streblomastix</taxon>
    </lineage>
</organism>
<dbReference type="PROSITE" id="PS51476">
    <property type="entry name" value="PROTEASOME_BETA_2"/>
    <property type="match status" value="1"/>
</dbReference>
<evidence type="ECO:0000313" key="9">
    <source>
        <dbReference type="EMBL" id="KAA6389206.1"/>
    </source>
</evidence>
<dbReference type="GO" id="GO:0004298">
    <property type="term" value="F:threonine-type endopeptidase activity"/>
    <property type="evidence" value="ECO:0007669"/>
    <property type="project" value="UniProtKB-KW"/>
</dbReference>
<comment type="similarity">
    <text evidence="8">Belongs to the peptidase T1B family.</text>
</comment>
<comment type="function">
    <text evidence="8">Component of the proteasome, a multicatalytic proteinase complex which is characterized by its ability to cleave peptides with Arg, Phe, Tyr, Leu, and Glu adjacent to the leaving group at neutral or slightly basic pH. The proteasome has an ATP-dependent proteolytic activity.</text>
</comment>
<evidence type="ECO:0000256" key="5">
    <source>
        <dbReference type="ARBA" id="ARBA00022801"/>
    </source>
</evidence>
<sequence length="212" mass="23337">MEYKETLGTTIMALKFKGGVLLAADSRTAAGSFITHRVSDKITRLYDDIYVCRSGTSADTQTLTAYASYFLDSHAQQLEKRPSVKTAAYFLRDLAYHNREDLEASFIVAGIDKELPSIYTVTIGGTIIEQKHFAASGSGGQFILTFLDEHFKPDMTLGQCSDLAVKACTLAMNRDNSSGGIVRLCVLRPFSAPYRVYIKGDQVIALQNPTQK</sequence>
<evidence type="ECO:0000256" key="8">
    <source>
        <dbReference type="RuleBase" id="RU004203"/>
    </source>
</evidence>
<dbReference type="PROSITE" id="PS00854">
    <property type="entry name" value="PROTEASOME_BETA_1"/>
    <property type="match status" value="1"/>
</dbReference>
<evidence type="ECO:0000256" key="4">
    <source>
        <dbReference type="ARBA" id="ARBA00022698"/>
    </source>
</evidence>
<comment type="subunit">
    <text evidence="8">Component of the proteasome complex.</text>
</comment>
<feature type="active site" description="Nucleophile" evidence="7">
    <location>
        <position position="9"/>
    </location>
</feature>
<reference evidence="9 10" key="1">
    <citation type="submission" date="2019-03" db="EMBL/GenBank/DDBJ databases">
        <title>Single cell metagenomics reveals metabolic interactions within the superorganism composed of flagellate Streblomastix strix and complex community of Bacteroidetes bacteria on its surface.</title>
        <authorList>
            <person name="Treitli S.C."/>
            <person name="Kolisko M."/>
            <person name="Husnik F."/>
            <person name="Keeling P."/>
            <person name="Hampl V."/>
        </authorList>
    </citation>
    <scope>NUCLEOTIDE SEQUENCE [LARGE SCALE GENOMIC DNA]</scope>
    <source>
        <strain evidence="9">ST1C</strain>
    </source>
</reference>
<keyword evidence="5" id="KW-0378">Hydrolase</keyword>
<dbReference type="InterPro" id="IPR000243">
    <property type="entry name" value="Pept_T1A_subB"/>
</dbReference>
<comment type="caution">
    <text evidence="9">The sequence shown here is derived from an EMBL/GenBank/DDBJ whole genome shotgun (WGS) entry which is preliminary data.</text>
</comment>
<keyword evidence="6 8" id="KW-0647">Proteasome</keyword>
<evidence type="ECO:0000313" key="10">
    <source>
        <dbReference type="Proteomes" id="UP000324800"/>
    </source>
</evidence>
<dbReference type="Pfam" id="PF00227">
    <property type="entry name" value="Proteasome"/>
    <property type="match status" value="1"/>
</dbReference>
<comment type="subcellular location">
    <subcellularLocation>
        <location evidence="8">Cytoplasm</location>
    </subcellularLocation>
    <subcellularLocation>
        <location evidence="8">Nucleus</location>
    </subcellularLocation>
</comment>
<accession>A0A5J4W3Q9</accession>
<evidence type="ECO:0000256" key="7">
    <source>
        <dbReference type="PIRSR" id="PIRSR600243-1"/>
    </source>
</evidence>
<dbReference type="AlphaFoldDB" id="A0A5J4W3Q9"/>
<dbReference type="GO" id="GO:0051603">
    <property type="term" value="P:proteolysis involved in protein catabolic process"/>
    <property type="evidence" value="ECO:0007669"/>
    <property type="project" value="InterPro"/>
</dbReference>
<dbReference type="Gene3D" id="3.60.20.10">
    <property type="entry name" value="Glutamine Phosphoribosylpyrophosphate, subunit 1, domain 1"/>
    <property type="match status" value="1"/>
</dbReference>
<dbReference type="InterPro" id="IPR016050">
    <property type="entry name" value="Proteasome_bsu_CS"/>
</dbReference>